<proteinExistence type="predicted"/>
<evidence type="ECO:0000256" key="1">
    <source>
        <dbReference type="SAM" id="Phobius"/>
    </source>
</evidence>
<dbReference type="AlphaFoldDB" id="A0A1X9YPL2"/>
<keyword evidence="3" id="KW-1185">Reference proteome</keyword>
<dbReference type="STRING" id="709015.GCA_000472485_00965"/>
<gene>
    <name evidence="2" type="ORF">CA264_04840</name>
</gene>
<keyword evidence="1" id="KW-1133">Transmembrane helix</keyword>
<name>A0A1X9YPL2_9BACT</name>
<dbReference type="KEGG" id="pact:CA264_04840"/>
<dbReference type="EMBL" id="CP021235">
    <property type="protein sequence ID" value="ARS34820.1"/>
    <property type="molecule type" value="Genomic_DNA"/>
</dbReference>
<feature type="transmembrane region" description="Helical" evidence="1">
    <location>
        <begin position="78"/>
        <end position="100"/>
    </location>
</feature>
<reference evidence="3" key="1">
    <citation type="submission" date="2017-05" db="EMBL/GenBank/DDBJ databases">
        <authorList>
            <person name="Ray J."/>
            <person name="Price M."/>
            <person name="Deutschbauer A."/>
        </authorList>
    </citation>
    <scope>NUCLEOTIDE SEQUENCE [LARGE SCALE GENOMIC DNA]</scope>
    <source>
        <strain evidence="3">DSM 19842</strain>
    </source>
</reference>
<feature type="transmembrane region" description="Helical" evidence="1">
    <location>
        <begin position="180"/>
        <end position="200"/>
    </location>
</feature>
<feature type="transmembrane region" description="Helical" evidence="1">
    <location>
        <begin position="36"/>
        <end position="58"/>
    </location>
</feature>
<protein>
    <submittedName>
        <fullName evidence="2">Uncharacterized protein</fullName>
    </submittedName>
</protein>
<evidence type="ECO:0000313" key="3">
    <source>
        <dbReference type="Proteomes" id="UP000266292"/>
    </source>
</evidence>
<keyword evidence="1" id="KW-0472">Membrane</keyword>
<keyword evidence="1" id="KW-0812">Transmembrane</keyword>
<dbReference type="OrthoDB" id="850482at2"/>
<organism evidence="2 3">
    <name type="scientific">Pontibacter actiniarum</name>
    <dbReference type="NCBI Taxonomy" id="323450"/>
    <lineage>
        <taxon>Bacteria</taxon>
        <taxon>Pseudomonadati</taxon>
        <taxon>Bacteroidota</taxon>
        <taxon>Cytophagia</taxon>
        <taxon>Cytophagales</taxon>
        <taxon>Hymenobacteraceae</taxon>
        <taxon>Pontibacter</taxon>
    </lineage>
</organism>
<dbReference type="RefSeq" id="WP_025605080.1">
    <property type="nucleotide sequence ID" value="NZ_CP021235.1"/>
</dbReference>
<accession>A0A1X9YPL2</accession>
<feature type="transmembrane region" description="Helical" evidence="1">
    <location>
        <begin position="112"/>
        <end position="135"/>
    </location>
</feature>
<feature type="transmembrane region" description="Helical" evidence="1">
    <location>
        <begin position="212"/>
        <end position="233"/>
    </location>
</feature>
<sequence>MKQTLRTPQKAQPSPTKATSKANLSYRLSGESLLRGLYWCAAALVVLNVIAIVCKYTTGHPNAWGIIPQFELDAERNVPTYFSSFILLLSSLLLFAVSLLKQREQDKFTWQWRLLSVVFLYLSVDESAGLHEMFIYPLRDNFHLTGILYFSWVIVGAGVVIALGAYYLPFLLSLHSKLRFRVMLAAVVYVGGALGVELYGGYYADAFGLDNLGYALITTVEETMEITGVLLLLHALYKHLKQQLASVTLVLSPVAAPSRQPAALVPEAGLAYHNHHTVITN</sequence>
<evidence type="ECO:0000313" key="2">
    <source>
        <dbReference type="EMBL" id="ARS34820.1"/>
    </source>
</evidence>
<feature type="transmembrane region" description="Helical" evidence="1">
    <location>
        <begin position="147"/>
        <end position="168"/>
    </location>
</feature>
<dbReference type="Proteomes" id="UP000266292">
    <property type="component" value="Chromosome"/>
</dbReference>